<evidence type="ECO:0000256" key="16">
    <source>
        <dbReference type="PROSITE-ProRule" id="PRU01006"/>
    </source>
</evidence>
<name>A0A7C8KL94_ORBOL</name>
<evidence type="ECO:0000256" key="6">
    <source>
        <dbReference type="ARBA" id="ARBA00022723"/>
    </source>
</evidence>
<comment type="caution">
    <text evidence="19">The sequence shown here is derived from an EMBL/GenBank/DDBJ whole genome shotgun (WGS) entry which is preliminary data.</text>
</comment>
<feature type="region of interest" description="Disordered" evidence="17">
    <location>
        <begin position="1380"/>
        <end position="1438"/>
    </location>
</feature>
<dbReference type="PROSITE" id="PS00108">
    <property type="entry name" value="PROTEIN_KINASE_ST"/>
    <property type="match status" value="1"/>
</dbReference>
<feature type="compositionally biased region" description="Polar residues" evidence="17">
    <location>
        <begin position="1047"/>
        <end position="1057"/>
    </location>
</feature>
<keyword evidence="11" id="KW-0067">ATP-binding</keyword>
<dbReference type="Gene3D" id="3.30.200.20">
    <property type="entry name" value="Phosphorylase Kinase, domain 1"/>
    <property type="match status" value="1"/>
</dbReference>
<evidence type="ECO:0000313" key="20">
    <source>
        <dbReference type="Proteomes" id="UP000479691"/>
    </source>
</evidence>
<feature type="compositionally biased region" description="Basic and acidic residues" evidence="17">
    <location>
        <begin position="1413"/>
        <end position="1438"/>
    </location>
</feature>
<dbReference type="InterPro" id="IPR000547">
    <property type="entry name" value="Clathrin_H-chain/VPS_repeat"/>
</dbReference>
<evidence type="ECO:0000256" key="13">
    <source>
        <dbReference type="ARBA" id="ARBA00023136"/>
    </source>
</evidence>
<gene>
    <name evidence="19" type="ORF">TWF788_001040</name>
</gene>
<sequence length="1438" mass="160028">MASKIWKTFTFFDASTTRLPVDDFLGKDQITSLCSGMRCIFLGLSNGSIVTLSPKYRKSLVWKAHESRPITHAKYLESRQILVTISEDLREPPEMKVWILKDSNKKEFSFQLLSTLRINVQSIFPMTCFSTTEDLSDVAAAFANGVIVLVRGDLVHDRGTKQRTIFESDEPITGIQFANENGTCALYVTTIERVMTIKTSIRGHIPPPRVLETAGCALGCLTMDEVSGSVLVARNDALYYYGQDGRGPCYAYEGSKSFAGSFGEYVVLLLPPQAPSTGHANTATNPRHHISAKRDNFFEVNTLVVLDTDLQFIAHIEAFTGGVRGIVYEWGAIHILTSDYKMIRLKERALSDRLNLLYQRDLYPTALKLAQKSKITSAEINQINCRYADFLFSKGDYDNAMYQYIQAIEGTQPSQVIRRFLDIQRIPNLIQYLEELHRHSEYVTTEHTTLLLNCYAKLKDVEKLESFIRSDKGQRFDLNTVISLCRQAGYFGQAAFLARQNSEHDIVMDIFMEDMQKFQDGINFLVTLQPDTMQRNLLKWGRVLLDELPFETTSLFIEFYTGGYVPREEVSTEEVPAPQSSTGGLQGYAAFLQLPYLVNPLSVAASPSPEAENRQTQKSITYRVPLPRTAFSLFVDHPFEFVRFLEALLSTAKAKDTLSEVRSTLFEIYLHHASQDMSEAGNIWSAKARFMLESAEAVLGTSDVLLLSHLCNFQEGTTRVREDQELFFDIFRSHTSAHDTAGVMTALKKYGQKEPQLYPAALAYIASSPKILEAAGDELLAILETIEKEGLMAPLQVVQVLSKNGVATVRMIRRYLSGMIERERLEIQQDQGYIDGYRRDTTMRKQEIADLEDKPAIFQPTRCTFCGAALELPVPPEFFTMTQLFGSNSPQPAEKRSNVPGQSPKSSPSNFSTSHFPQRIKNFFRITNSGHSSPSHETQQSTSLHPFRQTRLFRGRSPSSASTGAALEPVDISPTAHANPYFAHQGPPAIRHHHENSRPPSPPETPKGNISNADANAKKEELARKLRRVASAPNAQGLFSGVPGSPSRPTTTESKNGLLTPGLPQGSLPTIDPEGGSQDNYNLPVAPFKDEQRSNNAAFRRTYSSNSIKVRNVEVGPQSFDKIKLLGKGDVGKVGGEFFRALQTRPGKCIPEDDARFYAGEVTAALEYLHLMGFIYRDLKPENILLHQSGHIMLSDFDLSKQSDPGGAPTMIISRVGTSSHSMPTIDTKSCIADFRTNSFVGTEEYIAPEVIKGCGHTSAVDWWTLGILIYEMLYGTTPFKGKNRNATFANILREEVGFPESPGSPQISGTCKSLIRKLLVKDEVKRLGSRAGASDVKAHPFFRSTQWALLRHMRPPMIPTVGKGADAVNFRLVKESESVDISASRGTGTDQEAATPGEKGTDPFEDFNSVTLHHDGDHDHHHHVDTGFEKDRGGADT</sequence>
<proteinExistence type="predicted"/>
<dbReference type="GO" id="GO:0008270">
    <property type="term" value="F:zinc ion binding"/>
    <property type="evidence" value="ECO:0007669"/>
    <property type="project" value="UniProtKB-KW"/>
</dbReference>
<dbReference type="InterPro" id="IPR008271">
    <property type="entry name" value="Ser/Thr_kinase_AS"/>
</dbReference>
<keyword evidence="13" id="KW-0472">Membrane</keyword>
<dbReference type="SUPFAM" id="SSF56112">
    <property type="entry name" value="Protein kinase-like (PK-like)"/>
    <property type="match status" value="1"/>
</dbReference>
<evidence type="ECO:0000256" key="9">
    <source>
        <dbReference type="ARBA" id="ARBA00022777"/>
    </source>
</evidence>
<keyword evidence="10" id="KW-0862">Zinc</keyword>
<feature type="compositionally biased region" description="Polar residues" evidence="17">
    <location>
        <begin position="925"/>
        <end position="944"/>
    </location>
</feature>
<dbReference type="FunFam" id="1.10.510.10:FF:000121">
    <property type="entry name" value="Serine/threonine-protein kinase nrc-2"/>
    <property type="match status" value="1"/>
</dbReference>
<evidence type="ECO:0000256" key="10">
    <source>
        <dbReference type="ARBA" id="ARBA00022833"/>
    </source>
</evidence>
<feature type="region of interest" description="Disordered" evidence="17">
    <location>
        <begin position="883"/>
        <end position="947"/>
    </location>
</feature>
<dbReference type="GO" id="GO:0006886">
    <property type="term" value="P:intracellular protein transport"/>
    <property type="evidence" value="ECO:0007669"/>
    <property type="project" value="UniProtKB-UniRule"/>
</dbReference>
<evidence type="ECO:0000256" key="1">
    <source>
        <dbReference type="ARBA" id="ARBA00004184"/>
    </source>
</evidence>
<dbReference type="GO" id="GO:0030674">
    <property type="term" value="F:protein-macromolecule adaptor activity"/>
    <property type="evidence" value="ECO:0007669"/>
    <property type="project" value="TreeGrafter"/>
</dbReference>
<comment type="catalytic activity">
    <reaction evidence="14">
        <text>L-threonyl-[protein] + ATP = O-phospho-L-threonyl-[protein] + ADP + H(+)</text>
        <dbReference type="Rhea" id="RHEA:46608"/>
        <dbReference type="Rhea" id="RHEA-COMP:11060"/>
        <dbReference type="Rhea" id="RHEA-COMP:11605"/>
        <dbReference type="ChEBI" id="CHEBI:15378"/>
        <dbReference type="ChEBI" id="CHEBI:30013"/>
        <dbReference type="ChEBI" id="CHEBI:30616"/>
        <dbReference type="ChEBI" id="CHEBI:61977"/>
        <dbReference type="ChEBI" id="CHEBI:456216"/>
        <dbReference type="EC" id="2.7.11.1"/>
    </reaction>
</comment>
<feature type="domain" description="Protein kinase" evidence="18">
    <location>
        <begin position="1028"/>
        <end position="1343"/>
    </location>
</feature>
<dbReference type="EC" id="2.7.11.1" evidence="2"/>
<keyword evidence="5" id="KW-0808">Transferase</keyword>
<dbReference type="Proteomes" id="UP000479691">
    <property type="component" value="Unassembled WGS sequence"/>
</dbReference>
<dbReference type="GO" id="GO:0005524">
    <property type="term" value="F:ATP binding"/>
    <property type="evidence" value="ECO:0007669"/>
    <property type="project" value="UniProtKB-KW"/>
</dbReference>
<dbReference type="Gene3D" id="1.10.510.10">
    <property type="entry name" value="Transferase(Phosphotransferase) domain 1"/>
    <property type="match status" value="1"/>
</dbReference>
<keyword evidence="3" id="KW-0813">Transport</keyword>
<dbReference type="GO" id="GO:0005768">
    <property type="term" value="C:endosome"/>
    <property type="evidence" value="ECO:0007669"/>
    <property type="project" value="TreeGrafter"/>
</dbReference>
<evidence type="ECO:0000256" key="7">
    <source>
        <dbReference type="ARBA" id="ARBA00022741"/>
    </source>
</evidence>
<dbReference type="GO" id="GO:0007032">
    <property type="term" value="P:endosome organization"/>
    <property type="evidence" value="ECO:0007669"/>
    <property type="project" value="TreeGrafter"/>
</dbReference>
<dbReference type="PANTHER" id="PTHR23323">
    <property type="entry name" value="VACUOLAR PROTEIN SORTING-ASSOCIATED PROTEIN"/>
    <property type="match status" value="1"/>
</dbReference>
<dbReference type="Pfam" id="PF00069">
    <property type="entry name" value="Pkinase"/>
    <property type="match status" value="1"/>
</dbReference>
<feature type="region of interest" description="Disordered" evidence="17">
    <location>
        <begin position="1030"/>
        <end position="1087"/>
    </location>
</feature>
<organism evidence="19 20">
    <name type="scientific">Orbilia oligospora</name>
    <name type="common">Nematode-trapping fungus</name>
    <name type="synonym">Arthrobotrys oligospora</name>
    <dbReference type="NCBI Taxonomy" id="2813651"/>
    <lineage>
        <taxon>Eukaryota</taxon>
        <taxon>Fungi</taxon>
        <taxon>Dikarya</taxon>
        <taxon>Ascomycota</taxon>
        <taxon>Pezizomycotina</taxon>
        <taxon>Orbiliomycetes</taxon>
        <taxon>Orbiliales</taxon>
        <taxon>Orbiliaceae</taxon>
        <taxon>Orbilia</taxon>
    </lineage>
</organism>
<evidence type="ECO:0000259" key="18">
    <source>
        <dbReference type="PROSITE" id="PS50011"/>
    </source>
</evidence>
<comment type="subcellular location">
    <subcellularLocation>
        <location evidence="1">Endomembrane system</location>
        <topology evidence="1">Peripheral membrane protein</topology>
    </subcellularLocation>
</comment>
<keyword evidence="4" id="KW-0723">Serine/threonine-protein kinase</keyword>
<evidence type="ECO:0000256" key="3">
    <source>
        <dbReference type="ARBA" id="ARBA00022448"/>
    </source>
</evidence>
<dbReference type="InterPro" id="IPR057308">
    <property type="entry name" value="CHCR_PEP5_VPS11"/>
</dbReference>
<dbReference type="InterPro" id="IPR036322">
    <property type="entry name" value="WD40_repeat_dom_sf"/>
</dbReference>
<evidence type="ECO:0000256" key="15">
    <source>
        <dbReference type="ARBA" id="ARBA00048679"/>
    </source>
</evidence>
<evidence type="ECO:0000256" key="12">
    <source>
        <dbReference type="ARBA" id="ARBA00022927"/>
    </source>
</evidence>
<accession>A0A7C8KL94</accession>
<keyword evidence="6" id="KW-0479">Metal-binding</keyword>
<keyword evidence="8" id="KW-0863">Zinc-finger</keyword>
<comment type="catalytic activity">
    <reaction evidence="15">
        <text>L-seryl-[protein] + ATP = O-phospho-L-seryl-[protein] + ADP + H(+)</text>
        <dbReference type="Rhea" id="RHEA:17989"/>
        <dbReference type="Rhea" id="RHEA-COMP:9863"/>
        <dbReference type="Rhea" id="RHEA-COMP:11604"/>
        <dbReference type="ChEBI" id="CHEBI:15378"/>
        <dbReference type="ChEBI" id="CHEBI:29999"/>
        <dbReference type="ChEBI" id="CHEBI:30616"/>
        <dbReference type="ChEBI" id="CHEBI:83421"/>
        <dbReference type="ChEBI" id="CHEBI:456216"/>
        <dbReference type="EC" id="2.7.11.1"/>
    </reaction>
</comment>
<dbReference type="SMART" id="SM00220">
    <property type="entry name" value="S_TKc"/>
    <property type="match status" value="1"/>
</dbReference>
<evidence type="ECO:0000256" key="17">
    <source>
        <dbReference type="SAM" id="MobiDB-lite"/>
    </source>
</evidence>
<dbReference type="EMBL" id="JAABOE010000110">
    <property type="protein sequence ID" value="KAF3164803.1"/>
    <property type="molecule type" value="Genomic_DNA"/>
</dbReference>
<evidence type="ECO:0000256" key="8">
    <source>
        <dbReference type="ARBA" id="ARBA00022771"/>
    </source>
</evidence>
<dbReference type="GO" id="GO:0048284">
    <property type="term" value="P:organelle fusion"/>
    <property type="evidence" value="ECO:0007669"/>
    <property type="project" value="TreeGrafter"/>
</dbReference>
<dbReference type="InterPro" id="IPR011009">
    <property type="entry name" value="Kinase-like_dom_sf"/>
</dbReference>
<feature type="repeat" description="CHCR" evidence="16">
    <location>
        <begin position="404"/>
        <end position="553"/>
    </location>
</feature>
<feature type="compositionally biased region" description="Low complexity" evidence="17">
    <location>
        <begin position="903"/>
        <end position="917"/>
    </location>
</feature>
<evidence type="ECO:0000256" key="11">
    <source>
        <dbReference type="ARBA" id="ARBA00022840"/>
    </source>
</evidence>
<evidence type="ECO:0000256" key="14">
    <source>
        <dbReference type="ARBA" id="ARBA00047899"/>
    </source>
</evidence>
<dbReference type="SUPFAM" id="SSF50978">
    <property type="entry name" value="WD40 repeat-like"/>
    <property type="match status" value="1"/>
</dbReference>
<keyword evidence="7" id="KW-0547">Nucleotide-binding</keyword>
<keyword evidence="9" id="KW-0418">Kinase</keyword>
<keyword evidence="12" id="KW-0653">Protein transport</keyword>
<dbReference type="Gene3D" id="1.25.40.10">
    <property type="entry name" value="Tetratricopeptide repeat domain"/>
    <property type="match status" value="1"/>
</dbReference>
<dbReference type="PROSITE" id="PS50011">
    <property type="entry name" value="PROTEIN_KINASE_DOM"/>
    <property type="match status" value="1"/>
</dbReference>
<evidence type="ECO:0000256" key="4">
    <source>
        <dbReference type="ARBA" id="ARBA00022527"/>
    </source>
</evidence>
<dbReference type="InterPro" id="IPR016024">
    <property type="entry name" value="ARM-type_fold"/>
</dbReference>
<dbReference type="GO" id="GO:0006904">
    <property type="term" value="P:vesicle docking involved in exocytosis"/>
    <property type="evidence" value="ECO:0007669"/>
    <property type="project" value="TreeGrafter"/>
</dbReference>
<dbReference type="GO" id="GO:0004674">
    <property type="term" value="F:protein serine/threonine kinase activity"/>
    <property type="evidence" value="ECO:0007669"/>
    <property type="project" value="UniProtKB-KW"/>
</dbReference>
<protein>
    <recommendedName>
        <fullName evidence="2">non-specific serine/threonine protein kinase</fullName>
        <ecNumber evidence="2">2.7.11.1</ecNumber>
    </recommendedName>
</protein>
<evidence type="ECO:0000256" key="5">
    <source>
        <dbReference type="ARBA" id="ARBA00022679"/>
    </source>
</evidence>
<dbReference type="InterPro" id="IPR000719">
    <property type="entry name" value="Prot_kinase_dom"/>
</dbReference>
<dbReference type="PANTHER" id="PTHR23323:SF24">
    <property type="entry name" value="VACUOLAR PROTEIN SORTING-ASSOCIATED PROTEIN 11 HOMOLOG"/>
    <property type="match status" value="1"/>
</dbReference>
<feature type="compositionally biased region" description="Polar residues" evidence="17">
    <location>
        <begin position="1380"/>
        <end position="1393"/>
    </location>
</feature>
<dbReference type="GO" id="GO:0007033">
    <property type="term" value="P:vacuole organization"/>
    <property type="evidence" value="ECO:0007669"/>
    <property type="project" value="TreeGrafter"/>
</dbReference>
<feature type="region of interest" description="Disordered" evidence="17">
    <location>
        <begin position="976"/>
        <end position="1012"/>
    </location>
</feature>
<dbReference type="SUPFAM" id="SSF48371">
    <property type="entry name" value="ARM repeat"/>
    <property type="match status" value="1"/>
</dbReference>
<evidence type="ECO:0000313" key="19">
    <source>
        <dbReference type="EMBL" id="KAF3164803.1"/>
    </source>
</evidence>
<dbReference type="Pfam" id="PF23341">
    <property type="entry name" value="PEP5_VPS11_N"/>
    <property type="match status" value="1"/>
</dbReference>
<evidence type="ECO:0000256" key="2">
    <source>
        <dbReference type="ARBA" id="ARBA00012513"/>
    </source>
</evidence>
<dbReference type="InterPro" id="IPR011990">
    <property type="entry name" value="TPR-like_helical_dom_sf"/>
</dbReference>
<reference evidence="19 20" key="1">
    <citation type="submission" date="2019-06" db="EMBL/GenBank/DDBJ databases">
        <authorList>
            <person name="Palmer J.M."/>
        </authorList>
    </citation>
    <scope>NUCLEOTIDE SEQUENCE [LARGE SCALE GENOMIC DNA]</scope>
    <source>
        <strain evidence="19 20">TWF788</strain>
    </source>
</reference>
<dbReference type="GO" id="GO:0030897">
    <property type="term" value="C:HOPS complex"/>
    <property type="evidence" value="ECO:0007669"/>
    <property type="project" value="TreeGrafter"/>
</dbReference>
<dbReference type="Pfam" id="PF23356">
    <property type="entry name" value="TPR_PEP5_VPS11"/>
    <property type="match status" value="2"/>
</dbReference>
<dbReference type="PROSITE" id="PS50236">
    <property type="entry name" value="CHCR"/>
    <property type="match status" value="1"/>
</dbReference>
<dbReference type="InterPro" id="IPR057307">
    <property type="entry name" value="PEP5_VPS11_N"/>
</dbReference>